<sequence>MSDIVNLRQFKKQKARAEKEKQADQNRIQFGRTKTEKAFVRTETTKAERFLDQNRLEKNDKSDETK</sequence>
<evidence type="ECO:0000256" key="1">
    <source>
        <dbReference type="SAM" id="MobiDB-lite"/>
    </source>
</evidence>
<dbReference type="InterPro" id="IPR025227">
    <property type="entry name" value="DUF4169"/>
</dbReference>
<dbReference type="OrthoDB" id="7173889at2"/>
<evidence type="ECO:0008006" key="4">
    <source>
        <dbReference type="Google" id="ProtNLM"/>
    </source>
</evidence>
<accession>A0A1J6HQL1</accession>
<feature type="region of interest" description="Disordered" evidence="1">
    <location>
        <begin position="1"/>
        <end position="26"/>
    </location>
</feature>
<dbReference type="AlphaFoldDB" id="A0A1J6HQL1"/>
<evidence type="ECO:0000313" key="2">
    <source>
        <dbReference type="EMBL" id="OIS95261.1"/>
    </source>
</evidence>
<dbReference type="RefSeq" id="WP_071630043.1">
    <property type="nucleotide sequence ID" value="NZ_JBCAUP010000011.1"/>
</dbReference>
<organism evidence="2 3">
    <name type="scientific">Brucella cytisi</name>
    <dbReference type="NCBI Taxonomy" id="407152"/>
    <lineage>
        <taxon>Bacteria</taxon>
        <taxon>Pseudomonadati</taxon>
        <taxon>Pseudomonadota</taxon>
        <taxon>Alphaproteobacteria</taxon>
        <taxon>Hyphomicrobiales</taxon>
        <taxon>Brucellaceae</taxon>
        <taxon>Brucella/Ochrobactrum group</taxon>
        <taxon>Brucella</taxon>
    </lineage>
</organism>
<dbReference type="EMBL" id="MOEC01000001">
    <property type="protein sequence ID" value="OIS95261.1"/>
    <property type="molecule type" value="Genomic_DNA"/>
</dbReference>
<gene>
    <name evidence="2" type="ORF">BLA27_00390</name>
</gene>
<proteinExistence type="predicted"/>
<dbReference type="Pfam" id="PF13770">
    <property type="entry name" value="DUF4169"/>
    <property type="match status" value="1"/>
</dbReference>
<comment type="caution">
    <text evidence="2">The sequence shown here is derived from an EMBL/GenBank/DDBJ whole genome shotgun (WGS) entry which is preliminary data.</text>
</comment>
<protein>
    <recommendedName>
        <fullName evidence="4">DUF4169 domain-containing protein</fullName>
    </recommendedName>
</protein>
<dbReference type="Proteomes" id="UP000182985">
    <property type="component" value="Unassembled WGS sequence"/>
</dbReference>
<evidence type="ECO:0000313" key="3">
    <source>
        <dbReference type="Proteomes" id="UP000182985"/>
    </source>
</evidence>
<name>A0A1J6HQL1_9HYPH</name>
<keyword evidence="3" id="KW-1185">Reference proteome</keyword>
<feature type="compositionally biased region" description="Basic and acidic residues" evidence="1">
    <location>
        <begin position="15"/>
        <end position="24"/>
    </location>
</feature>
<reference evidence="2 3" key="1">
    <citation type="submission" date="2016-10" db="EMBL/GenBank/DDBJ databases">
        <title>The Draft Genome Sequence of the Potato Rhizosphere Bacteria Ochrobactrum sp. IPA7.2.</title>
        <authorList>
            <person name="Gogoleva N.E."/>
            <person name="Khlopko Y.A."/>
            <person name="Burygin G.L."/>
            <person name="Plotnikov A.O."/>
        </authorList>
    </citation>
    <scope>NUCLEOTIDE SEQUENCE [LARGE SCALE GENOMIC DNA]</scope>
    <source>
        <strain evidence="2 3">IPA7.2</strain>
    </source>
</reference>